<feature type="compositionally biased region" description="Basic residues" evidence="1">
    <location>
        <begin position="39"/>
        <end position="48"/>
    </location>
</feature>
<feature type="region of interest" description="Disordered" evidence="1">
    <location>
        <begin position="22"/>
        <end position="48"/>
    </location>
</feature>
<organism evidence="2 3">
    <name type="scientific">Phytophthora rubi</name>
    <dbReference type="NCBI Taxonomy" id="129364"/>
    <lineage>
        <taxon>Eukaryota</taxon>
        <taxon>Sar</taxon>
        <taxon>Stramenopiles</taxon>
        <taxon>Oomycota</taxon>
        <taxon>Peronosporomycetes</taxon>
        <taxon>Peronosporales</taxon>
        <taxon>Peronosporaceae</taxon>
        <taxon>Phytophthora</taxon>
    </lineage>
</organism>
<sequence length="48" mass="5023">MTAEEKPPAPAKTRAAAKAILPYQQSATTRNIAAPAKPKVPRKPRAAG</sequence>
<dbReference type="EMBL" id="QXFV01002595">
    <property type="protein sequence ID" value="KAE8985666.1"/>
    <property type="molecule type" value="Genomic_DNA"/>
</dbReference>
<reference evidence="2 3" key="1">
    <citation type="submission" date="2018-09" db="EMBL/GenBank/DDBJ databases">
        <title>Genomic investigation of the strawberry pathogen Phytophthora fragariae indicates pathogenicity is determined by transcriptional variation in three key races.</title>
        <authorList>
            <person name="Adams T.M."/>
            <person name="Armitage A.D."/>
            <person name="Sobczyk M.K."/>
            <person name="Bates H.J."/>
            <person name="Dunwell J.M."/>
            <person name="Nellist C.F."/>
            <person name="Harrison R.J."/>
        </authorList>
    </citation>
    <scope>NUCLEOTIDE SEQUENCE [LARGE SCALE GENOMIC DNA]</scope>
    <source>
        <strain evidence="2 3">SCRP249</strain>
    </source>
</reference>
<dbReference type="AlphaFoldDB" id="A0A6A3IRV1"/>
<gene>
    <name evidence="2" type="ORF">PR001_g22823</name>
</gene>
<dbReference type="Proteomes" id="UP000429607">
    <property type="component" value="Unassembled WGS sequence"/>
</dbReference>
<evidence type="ECO:0000256" key="1">
    <source>
        <dbReference type="SAM" id="MobiDB-lite"/>
    </source>
</evidence>
<evidence type="ECO:0000313" key="2">
    <source>
        <dbReference type="EMBL" id="KAE8985666.1"/>
    </source>
</evidence>
<accession>A0A6A3IRV1</accession>
<comment type="caution">
    <text evidence="2">The sequence shown here is derived from an EMBL/GenBank/DDBJ whole genome shotgun (WGS) entry which is preliminary data.</text>
</comment>
<protein>
    <submittedName>
        <fullName evidence="2">Uncharacterized protein</fullName>
    </submittedName>
</protein>
<name>A0A6A3IRV1_9STRA</name>
<evidence type="ECO:0000313" key="3">
    <source>
        <dbReference type="Proteomes" id="UP000429607"/>
    </source>
</evidence>
<proteinExistence type="predicted"/>